<proteinExistence type="predicted"/>
<sequence length="49" mass="5489">MNTTKTIIFKRSVQTGNGDHVSVVTSCPRNTYSTNDGSVIEEIWNKMNN</sequence>
<evidence type="ECO:0000313" key="1">
    <source>
        <dbReference type="EMBL" id="CEK89623.1"/>
    </source>
</evidence>
<organism evidence="2">
    <name type="scientific">Arion vulgaris</name>
    <dbReference type="NCBI Taxonomy" id="1028688"/>
    <lineage>
        <taxon>Eukaryota</taxon>
        <taxon>Metazoa</taxon>
        <taxon>Spiralia</taxon>
        <taxon>Lophotrochozoa</taxon>
        <taxon>Mollusca</taxon>
        <taxon>Gastropoda</taxon>
        <taxon>Heterobranchia</taxon>
        <taxon>Euthyneura</taxon>
        <taxon>Panpulmonata</taxon>
        <taxon>Eupulmonata</taxon>
        <taxon>Stylommatophora</taxon>
        <taxon>Helicina</taxon>
        <taxon>Arionoidea</taxon>
        <taxon>Arionidae</taxon>
        <taxon>Arion</taxon>
    </lineage>
</organism>
<dbReference type="AlphaFoldDB" id="A0A0B7B8H0"/>
<reference evidence="2" key="1">
    <citation type="submission" date="2014-12" db="EMBL/GenBank/DDBJ databases">
        <title>Insight into the proteome of Arion vulgaris.</title>
        <authorList>
            <person name="Aradska J."/>
            <person name="Bulat T."/>
            <person name="Smidak R."/>
            <person name="Sarate P."/>
            <person name="Gangsoo J."/>
            <person name="Sialana F."/>
            <person name="Bilban M."/>
            <person name="Lubec G."/>
        </authorList>
    </citation>
    <scope>NUCLEOTIDE SEQUENCE</scope>
    <source>
        <tissue evidence="2">Skin</tissue>
    </source>
</reference>
<name>A0A0B7B8H0_9EUPU</name>
<gene>
    <name evidence="2" type="primary">ORF172005</name>
    <name evidence="1" type="synonym">ORF172004</name>
</gene>
<evidence type="ECO:0000313" key="2">
    <source>
        <dbReference type="EMBL" id="CEK89624.1"/>
    </source>
</evidence>
<dbReference type="EMBL" id="HACG01042758">
    <property type="protein sequence ID" value="CEK89623.1"/>
    <property type="molecule type" value="Transcribed_RNA"/>
</dbReference>
<accession>A0A0B7B8H0</accession>
<dbReference type="EMBL" id="HACG01042759">
    <property type="protein sequence ID" value="CEK89624.1"/>
    <property type="molecule type" value="Transcribed_RNA"/>
</dbReference>
<protein>
    <submittedName>
        <fullName evidence="2">Uncharacterized protein</fullName>
    </submittedName>
</protein>